<organism evidence="1 2">
    <name type="scientific">Streptacidiphilus fuscans</name>
    <dbReference type="NCBI Taxonomy" id="2789292"/>
    <lineage>
        <taxon>Bacteria</taxon>
        <taxon>Bacillati</taxon>
        <taxon>Actinomycetota</taxon>
        <taxon>Actinomycetes</taxon>
        <taxon>Kitasatosporales</taxon>
        <taxon>Streptomycetaceae</taxon>
        <taxon>Streptacidiphilus</taxon>
    </lineage>
</organism>
<keyword evidence="2" id="KW-1185">Reference proteome</keyword>
<sequence length="84" mass="9593">MSEPGRLRERVLVAVYEKSHGKLTNTDGLVDQLGVNRVAFTAVCGELERLGLAKPRFRFDPEWRFPGLIELTDQGLRRAEQLLR</sequence>
<dbReference type="AlphaFoldDB" id="A0A931BFG9"/>
<dbReference type="RefSeq" id="WP_196198141.1">
    <property type="nucleotide sequence ID" value="NZ_JADPRT010000020.1"/>
</dbReference>
<name>A0A931BFG9_9ACTN</name>
<evidence type="ECO:0000313" key="1">
    <source>
        <dbReference type="EMBL" id="MBF9073163.1"/>
    </source>
</evidence>
<evidence type="ECO:0000313" key="2">
    <source>
        <dbReference type="Proteomes" id="UP000657385"/>
    </source>
</evidence>
<accession>A0A931BFG9</accession>
<reference evidence="1" key="1">
    <citation type="submission" date="2020-11" db="EMBL/GenBank/DDBJ databases">
        <title>Isolation and identification of active actinomycetes.</title>
        <authorList>
            <person name="Yu B."/>
        </authorList>
    </citation>
    <scope>NUCLEOTIDE SEQUENCE</scope>
    <source>
        <strain evidence="1">NEAU-YB345</strain>
    </source>
</reference>
<gene>
    <name evidence="1" type="ORF">I2501_34640</name>
</gene>
<comment type="caution">
    <text evidence="1">The sequence shown here is derived from an EMBL/GenBank/DDBJ whole genome shotgun (WGS) entry which is preliminary data.</text>
</comment>
<dbReference type="EMBL" id="JADPRT010000020">
    <property type="protein sequence ID" value="MBF9073163.1"/>
    <property type="molecule type" value="Genomic_DNA"/>
</dbReference>
<dbReference type="Proteomes" id="UP000657385">
    <property type="component" value="Unassembled WGS sequence"/>
</dbReference>
<proteinExistence type="predicted"/>
<protein>
    <submittedName>
        <fullName evidence="1">Uncharacterized protein</fullName>
    </submittedName>
</protein>